<reference evidence="1 2" key="1">
    <citation type="journal article" date="2015" name="Stand. Genomic Sci.">
        <title>Genomic Encyclopedia of Bacterial and Archaeal Type Strains, Phase III: the genomes of soil and plant-associated and newly described type strains.</title>
        <authorList>
            <person name="Whitman W.B."/>
            <person name="Woyke T."/>
            <person name="Klenk H.P."/>
            <person name="Zhou Y."/>
            <person name="Lilburn T.G."/>
            <person name="Beck B.J."/>
            <person name="De Vos P."/>
            <person name="Vandamme P."/>
            <person name="Eisen J.A."/>
            <person name="Garrity G."/>
            <person name="Hugenholtz P."/>
            <person name="Kyrpides N.C."/>
        </authorList>
    </citation>
    <scope>NUCLEOTIDE SEQUENCE [LARGE SCALE GENOMIC DNA]</scope>
    <source>
        <strain evidence="1 2">CGMCC 1.10822</strain>
    </source>
</reference>
<gene>
    <name evidence="1" type="ORF">IP91_00123</name>
</gene>
<dbReference type="RefSeq" id="WP_158643039.1">
    <property type="nucleotide sequence ID" value="NZ_VLLB01000001.1"/>
</dbReference>
<organism evidence="1 2">
    <name type="scientific">Pseudoduganella lurida</name>
    <dbReference type="NCBI Taxonomy" id="1036180"/>
    <lineage>
        <taxon>Bacteria</taxon>
        <taxon>Pseudomonadati</taxon>
        <taxon>Pseudomonadota</taxon>
        <taxon>Betaproteobacteria</taxon>
        <taxon>Burkholderiales</taxon>
        <taxon>Oxalobacteraceae</taxon>
        <taxon>Telluria group</taxon>
        <taxon>Pseudoduganella</taxon>
    </lineage>
</organism>
<proteinExistence type="predicted"/>
<dbReference type="InterPro" id="IPR025395">
    <property type="entry name" value="Phage_tail_terminator-like"/>
</dbReference>
<dbReference type="Pfam" id="PF13554">
    <property type="entry name" value="Phage_tail_terminator_5"/>
    <property type="match status" value="1"/>
</dbReference>
<protein>
    <submittedName>
        <fullName evidence="1">Uncharacterized protein DUF4128</fullName>
    </submittedName>
</protein>
<accession>A0A562RJ11</accession>
<comment type="caution">
    <text evidence="1">The sequence shown here is derived from an EMBL/GenBank/DDBJ whole genome shotgun (WGS) entry which is preliminary data.</text>
</comment>
<name>A0A562RJ11_9BURK</name>
<evidence type="ECO:0000313" key="2">
    <source>
        <dbReference type="Proteomes" id="UP000318431"/>
    </source>
</evidence>
<dbReference type="OrthoDB" id="8703132at2"/>
<evidence type="ECO:0000313" key="1">
    <source>
        <dbReference type="EMBL" id="TWI69058.1"/>
    </source>
</evidence>
<dbReference type="Gene3D" id="3.30.2000.20">
    <property type="match status" value="1"/>
</dbReference>
<keyword evidence="2" id="KW-1185">Reference proteome</keyword>
<sequence>MSDPRIRAALDTQLMTLPDSPRVAWQNEDFTPTAGQAYLEAWLLPARNQSANIRSTTTVHRGVYQVNVCCPQGDGTGPAETISAQLQALFDPTAPPLEFAGVPVRITRKPDVGQPLDGRPGFFVIPVSISYESIF</sequence>
<dbReference type="EMBL" id="VLLB01000001">
    <property type="protein sequence ID" value="TWI69058.1"/>
    <property type="molecule type" value="Genomic_DNA"/>
</dbReference>
<dbReference type="AlphaFoldDB" id="A0A562RJ11"/>
<dbReference type="Proteomes" id="UP000318431">
    <property type="component" value="Unassembled WGS sequence"/>
</dbReference>